<dbReference type="PANTHER" id="PTHR30237:SF2">
    <property type="entry name" value="MUREIN TETRAPEPTIDE CARBOXYPEPTIDASE"/>
    <property type="match status" value="1"/>
</dbReference>
<evidence type="ECO:0000313" key="10">
    <source>
        <dbReference type="Proteomes" id="UP000525027"/>
    </source>
</evidence>
<dbReference type="GO" id="GO:0006508">
    <property type="term" value="P:proteolysis"/>
    <property type="evidence" value="ECO:0007669"/>
    <property type="project" value="UniProtKB-KW"/>
</dbReference>
<dbReference type="InterPro" id="IPR027478">
    <property type="entry name" value="LdcA_N"/>
</dbReference>
<dbReference type="Gene3D" id="3.50.30.60">
    <property type="entry name" value="LD-carboxypeptidase A C-terminal domain-like"/>
    <property type="match status" value="1"/>
</dbReference>
<dbReference type="Proteomes" id="UP000525027">
    <property type="component" value="Unassembled WGS sequence"/>
</dbReference>
<feature type="domain" description="LD-carboxypeptidase C-terminal" evidence="8">
    <location>
        <begin position="176"/>
        <end position="292"/>
    </location>
</feature>
<comment type="similarity">
    <text evidence="1">Belongs to the peptidase S66 family.</text>
</comment>
<dbReference type="RefSeq" id="WP_273002218.1">
    <property type="nucleotide sequence ID" value="NZ_DURU01000037.1"/>
</dbReference>
<dbReference type="InterPro" id="IPR027461">
    <property type="entry name" value="Carboxypeptidase_A_C_sf"/>
</dbReference>
<dbReference type="Pfam" id="PF17676">
    <property type="entry name" value="Peptidase_S66C"/>
    <property type="match status" value="1"/>
</dbReference>
<dbReference type="CDD" id="cd07025">
    <property type="entry name" value="Peptidase_S66"/>
    <property type="match status" value="1"/>
</dbReference>
<comment type="caution">
    <text evidence="9">The sequence shown here is derived from an EMBL/GenBank/DDBJ whole genome shotgun (WGS) entry which is preliminary data.</text>
</comment>
<protein>
    <submittedName>
        <fullName evidence="9">LD-carboxypeptidase</fullName>
    </submittedName>
</protein>
<dbReference type="AlphaFoldDB" id="A0A7V6ZDE0"/>
<dbReference type="PIRSF" id="PIRSF028757">
    <property type="entry name" value="LD-carboxypeptidase"/>
    <property type="match status" value="1"/>
</dbReference>
<dbReference type="Pfam" id="PF02016">
    <property type="entry name" value="Peptidase_S66"/>
    <property type="match status" value="1"/>
</dbReference>
<organism evidence="9 10">
    <name type="scientific">Acetomicrobium hydrogeniformans</name>
    <dbReference type="NCBI Taxonomy" id="649746"/>
    <lineage>
        <taxon>Bacteria</taxon>
        <taxon>Thermotogati</taxon>
        <taxon>Synergistota</taxon>
        <taxon>Synergistia</taxon>
        <taxon>Synergistales</taxon>
        <taxon>Acetomicrobiaceae</taxon>
        <taxon>Acetomicrobium</taxon>
    </lineage>
</organism>
<feature type="domain" description="LD-carboxypeptidase N-terminal" evidence="7">
    <location>
        <begin position="13"/>
        <end position="128"/>
    </location>
</feature>
<evidence type="ECO:0000259" key="8">
    <source>
        <dbReference type="Pfam" id="PF17676"/>
    </source>
</evidence>
<feature type="active site" description="Nucleophile" evidence="6">
    <location>
        <position position="108"/>
    </location>
</feature>
<evidence type="ECO:0000256" key="3">
    <source>
        <dbReference type="ARBA" id="ARBA00022670"/>
    </source>
</evidence>
<evidence type="ECO:0000256" key="5">
    <source>
        <dbReference type="ARBA" id="ARBA00022825"/>
    </source>
</evidence>
<gene>
    <name evidence="9" type="ORF">GX397_02040</name>
</gene>
<keyword evidence="4" id="KW-0378">Hydrolase</keyword>
<dbReference type="EMBL" id="DURU01000037">
    <property type="protein sequence ID" value="HHZ03857.1"/>
    <property type="molecule type" value="Genomic_DNA"/>
</dbReference>
<proteinExistence type="inferred from homology"/>
<evidence type="ECO:0000256" key="2">
    <source>
        <dbReference type="ARBA" id="ARBA00022645"/>
    </source>
</evidence>
<dbReference type="GO" id="GO:0008236">
    <property type="term" value="F:serine-type peptidase activity"/>
    <property type="evidence" value="ECO:0007669"/>
    <property type="project" value="UniProtKB-KW"/>
</dbReference>
<evidence type="ECO:0000313" key="9">
    <source>
        <dbReference type="EMBL" id="HHZ03857.1"/>
    </source>
</evidence>
<dbReference type="SUPFAM" id="SSF52317">
    <property type="entry name" value="Class I glutamine amidotransferase-like"/>
    <property type="match status" value="1"/>
</dbReference>
<evidence type="ECO:0000256" key="4">
    <source>
        <dbReference type="ARBA" id="ARBA00022801"/>
    </source>
</evidence>
<dbReference type="InterPro" id="IPR040449">
    <property type="entry name" value="Peptidase_S66_N"/>
</dbReference>
<dbReference type="InterPro" id="IPR029062">
    <property type="entry name" value="Class_I_gatase-like"/>
</dbReference>
<dbReference type="PANTHER" id="PTHR30237">
    <property type="entry name" value="MURAMOYLTETRAPEPTIDE CARBOXYPEPTIDASE"/>
    <property type="match status" value="1"/>
</dbReference>
<feature type="active site" description="Charge relay system" evidence="6">
    <location>
        <position position="207"/>
    </location>
</feature>
<accession>A0A7V6ZDE0</accession>
<name>A0A7V6ZDE0_9BACT</name>
<keyword evidence="2 9" id="KW-0121">Carboxypeptidase</keyword>
<evidence type="ECO:0000256" key="1">
    <source>
        <dbReference type="ARBA" id="ARBA00010233"/>
    </source>
</evidence>
<dbReference type="InterPro" id="IPR003507">
    <property type="entry name" value="S66_fam"/>
</dbReference>
<evidence type="ECO:0000256" key="6">
    <source>
        <dbReference type="PIRSR" id="PIRSR028757-1"/>
    </source>
</evidence>
<dbReference type="GO" id="GO:0004180">
    <property type="term" value="F:carboxypeptidase activity"/>
    <property type="evidence" value="ECO:0007669"/>
    <property type="project" value="UniProtKB-KW"/>
</dbReference>
<keyword evidence="5" id="KW-0720">Serine protease</keyword>
<keyword evidence="3" id="KW-0645">Protease</keyword>
<dbReference type="Gene3D" id="3.40.50.10740">
    <property type="entry name" value="Class I glutamine amidotransferase-like"/>
    <property type="match status" value="1"/>
</dbReference>
<sequence length="308" mass="33838">MQIRALKQADTLGMLAPASPTIEEDLKKAEIAINKLGFKVVVGESCYARRGYLSSDDYLRARDVNKMFVNEDIDGIICLRGGYGSMRILDMLDFDIIKDNPKPFIGYSDITALLVTFFQRAKMPTFHGPMGIDFAKGLDEFTKNSFISAVCGSTENMILSNPEGRPLRALSQGEAEGVIVGGNLSIVAATLGTPYEIDTRGKLLLLEDIDEKPYKIDKMLLQMRLAGKLEEAVGFILGDFRNCEETDASKSLNLEEIYSDYIIPLGKPTIANFSAGHCDSKITVPIGLKAHLDATNCKICILKDHIAN</sequence>
<dbReference type="InterPro" id="IPR040921">
    <property type="entry name" value="Peptidase_S66C"/>
</dbReference>
<feature type="active site" description="Charge relay system" evidence="6">
    <location>
        <position position="277"/>
    </location>
</feature>
<reference evidence="9 10" key="1">
    <citation type="journal article" date="2020" name="Biotechnol. Biofuels">
        <title>New insights from the biogas microbiome by comprehensive genome-resolved metagenomics of nearly 1600 species originating from multiple anaerobic digesters.</title>
        <authorList>
            <person name="Campanaro S."/>
            <person name="Treu L."/>
            <person name="Rodriguez-R L.M."/>
            <person name="Kovalovszki A."/>
            <person name="Ziels R.M."/>
            <person name="Maus I."/>
            <person name="Zhu X."/>
            <person name="Kougias P.G."/>
            <person name="Basile A."/>
            <person name="Luo G."/>
            <person name="Schluter A."/>
            <person name="Konstantinidis K.T."/>
            <person name="Angelidaki I."/>
        </authorList>
    </citation>
    <scope>NUCLEOTIDE SEQUENCE [LARGE SCALE GENOMIC DNA]</scope>
    <source>
        <strain evidence="9">AS25fmACSIPFO_94</strain>
    </source>
</reference>
<dbReference type="SUPFAM" id="SSF141986">
    <property type="entry name" value="LD-carboxypeptidase A C-terminal domain-like"/>
    <property type="match status" value="1"/>
</dbReference>
<evidence type="ECO:0000259" key="7">
    <source>
        <dbReference type="Pfam" id="PF02016"/>
    </source>
</evidence>